<dbReference type="Proteomes" id="UP000229756">
    <property type="component" value="Unassembled WGS sequence"/>
</dbReference>
<keyword evidence="1" id="KW-0812">Transmembrane</keyword>
<accession>A0A2M8EM89</accession>
<protein>
    <submittedName>
        <fullName evidence="2">Uncharacterized protein</fullName>
    </submittedName>
</protein>
<evidence type="ECO:0000313" key="3">
    <source>
        <dbReference type="Proteomes" id="UP000229756"/>
    </source>
</evidence>
<dbReference type="AlphaFoldDB" id="A0A2M8EM89"/>
<sequence>MAYAFSDVNFIPDEVDQIREQEIRKKSALKYMIILCGAVLLVGLSLLSYNLYTKSKIKSVIRKTEDSTAKIADLSDFGTSGYKLGVRLGVIKDILSSRLYYDNLVNEIDIQTPNNVLVTKIETSGSTDFSIYGISSQNYTPISVFQRNLQSSDTGYFVDVKLDSAKLNKDDGSVDFSLRLVLDNGKINVKRN</sequence>
<dbReference type="InterPro" id="IPR007813">
    <property type="entry name" value="PilN"/>
</dbReference>
<feature type="transmembrane region" description="Helical" evidence="1">
    <location>
        <begin position="31"/>
        <end position="52"/>
    </location>
</feature>
<name>A0A2M8EM89_UNCKA</name>
<keyword evidence="1" id="KW-1133">Transmembrane helix</keyword>
<reference evidence="3" key="1">
    <citation type="submission" date="2017-09" db="EMBL/GenBank/DDBJ databases">
        <title>Depth-based differentiation of microbial function through sediment-hosted aquifers and enrichment of novel symbionts in the deep terrestrial subsurface.</title>
        <authorList>
            <person name="Probst A.J."/>
            <person name="Ladd B."/>
            <person name="Jarett J.K."/>
            <person name="Geller-Mcgrath D.E."/>
            <person name="Sieber C.M.K."/>
            <person name="Emerson J.B."/>
            <person name="Anantharaman K."/>
            <person name="Thomas B.C."/>
            <person name="Malmstrom R."/>
            <person name="Stieglmeier M."/>
            <person name="Klingl A."/>
            <person name="Woyke T."/>
            <person name="Ryan C.M."/>
            <person name="Banfield J.F."/>
        </authorList>
    </citation>
    <scope>NUCLEOTIDE SEQUENCE [LARGE SCALE GENOMIC DNA]</scope>
</reference>
<gene>
    <name evidence="2" type="ORF">CO058_01175</name>
</gene>
<evidence type="ECO:0000256" key="1">
    <source>
        <dbReference type="SAM" id="Phobius"/>
    </source>
</evidence>
<dbReference type="EMBL" id="PFSJ01000009">
    <property type="protein sequence ID" value="PJC23852.1"/>
    <property type="molecule type" value="Genomic_DNA"/>
</dbReference>
<comment type="caution">
    <text evidence="2">The sequence shown here is derived from an EMBL/GenBank/DDBJ whole genome shotgun (WGS) entry which is preliminary data.</text>
</comment>
<keyword evidence="1" id="KW-0472">Membrane</keyword>
<evidence type="ECO:0000313" key="2">
    <source>
        <dbReference type="EMBL" id="PJC23852.1"/>
    </source>
</evidence>
<organism evidence="2 3">
    <name type="scientific">candidate division WWE3 bacterium CG_4_9_14_0_2_um_filter_35_11</name>
    <dbReference type="NCBI Taxonomy" id="1975077"/>
    <lineage>
        <taxon>Bacteria</taxon>
        <taxon>Katanobacteria</taxon>
    </lineage>
</organism>
<dbReference type="Pfam" id="PF05137">
    <property type="entry name" value="PilN"/>
    <property type="match status" value="1"/>
</dbReference>
<proteinExistence type="predicted"/>